<dbReference type="FunFam" id="2.60.40.10:FF:000458">
    <property type="entry name" value="Molecular chaperone FimC"/>
    <property type="match status" value="1"/>
</dbReference>
<accession>A0A482IHD5</accession>
<keyword evidence="4 9" id="KW-0732">Signal</keyword>
<keyword evidence="6 8" id="KW-0143">Chaperone</keyword>
<dbReference type="AlphaFoldDB" id="A0A482IHD5"/>
<dbReference type="SUPFAM" id="SSF49354">
    <property type="entry name" value="PapD-like"/>
    <property type="match status" value="1"/>
</dbReference>
<dbReference type="InterPro" id="IPR036316">
    <property type="entry name" value="Pili_assmbl_chap_C_dom_sf"/>
</dbReference>
<dbReference type="Proteomes" id="UP000253772">
    <property type="component" value="Chromosome c1"/>
</dbReference>
<evidence type="ECO:0000256" key="5">
    <source>
        <dbReference type="ARBA" id="ARBA00022764"/>
    </source>
</evidence>
<reference evidence="12 13" key="1">
    <citation type="submission" date="2019-03" db="EMBL/GenBank/DDBJ databases">
        <title>Comparative insights into the high quality Complete genome sequence of highly metal resistant Cupriavidus metallidurans strain BS1 isolated from a gold-copper mine.</title>
        <authorList>
            <person name="Mazhar H.S."/>
            <person name="Rensing C."/>
        </authorList>
    </citation>
    <scope>NUCLEOTIDE SEQUENCE [LARGE SCALE GENOMIC DNA]</scope>
    <source>
        <strain evidence="12 13">BS1</strain>
    </source>
</reference>
<dbReference type="GO" id="GO:0071555">
    <property type="term" value="P:cell wall organization"/>
    <property type="evidence" value="ECO:0007669"/>
    <property type="project" value="InterPro"/>
</dbReference>
<evidence type="ECO:0000256" key="6">
    <source>
        <dbReference type="ARBA" id="ARBA00023186"/>
    </source>
</evidence>
<organism evidence="12 13">
    <name type="scientific">Cupriavidus metallidurans</name>
    <dbReference type="NCBI Taxonomy" id="119219"/>
    <lineage>
        <taxon>Bacteria</taxon>
        <taxon>Pseudomonadati</taxon>
        <taxon>Pseudomonadota</taxon>
        <taxon>Betaproteobacteria</taxon>
        <taxon>Burkholderiales</taxon>
        <taxon>Burkholderiaceae</taxon>
        <taxon>Cupriavidus</taxon>
    </lineage>
</organism>
<feature type="domain" description="Pili assembly chaperone C-terminal" evidence="11">
    <location>
        <begin position="177"/>
        <end position="240"/>
    </location>
</feature>
<dbReference type="InterPro" id="IPR016147">
    <property type="entry name" value="Pili_assmbl_chaperone_N"/>
</dbReference>
<dbReference type="OrthoDB" id="9131059at2"/>
<evidence type="ECO:0000259" key="11">
    <source>
        <dbReference type="Pfam" id="PF02753"/>
    </source>
</evidence>
<dbReference type="EMBL" id="CP037900">
    <property type="protein sequence ID" value="QBP08765.1"/>
    <property type="molecule type" value="Genomic_DNA"/>
</dbReference>
<evidence type="ECO:0000256" key="2">
    <source>
        <dbReference type="ARBA" id="ARBA00007399"/>
    </source>
</evidence>
<evidence type="ECO:0000256" key="4">
    <source>
        <dbReference type="ARBA" id="ARBA00022729"/>
    </source>
</evidence>
<dbReference type="InterPro" id="IPR008962">
    <property type="entry name" value="PapD-like_sf"/>
</dbReference>
<evidence type="ECO:0000256" key="7">
    <source>
        <dbReference type="ARBA" id="ARBA00023319"/>
    </source>
</evidence>
<evidence type="ECO:0000256" key="3">
    <source>
        <dbReference type="ARBA" id="ARBA00022558"/>
    </source>
</evidence>
<gene>
    <name evidence="12" type="ORF">DDF84_002885</name>
</gene>
<evidence type="ECO:0000313" key="12">
    <source>
        <dbReference type="EMBL" id="QBP08765.1"/>
    </source>
</evidence>
<evidence type="ECO:0000256" key="8">
    <source>
        <dbReference type="RuleBase" id="RU003918"/>
    </source>
</evidence>
<dbReference type="PANTHER" id="PTHR30251">
    <property type="entry name" value="PILUS ASSEMBLY CHAPERONE"/>
    <property type="match status" value="1"/>
</dbReference>
<name>A0A482IHD5_9BURK</name>
<feature type="signal peptide" evidence="9">
    <location>
        <begin position="1"/>
        <end position="25"/>
    </location>
</feature>
<evidence type="ECO:0000259" key="10">
    <source>
        <dbReference type="Pfam" id="PF00345"/>
    </source>
</evidence>
<comment type="similarity">
    <text evidence="2 8">Belongs to the periplasmic pilus chaperone family.</text>
</comment>
<dbReference type="GO" id="GO:0030288">
    <property type="term" value="C:outer membrane-bounded periplasmic space"/>
    <property type="evidence" value="ECO:0007669"/>
    <property type="project" value="InterPro"/>
</dbReference>
<keyword evidence="5" id="KW-0574">Periplasm</keyword>
<dbReference type="InterPro" id="IPR016148">
    <property type="entry name" value="Pili_assmbl_chaperone_C"/>
</dbReference>
<dbReference type="PRINTS" id="PR00969">
    <property type="entry name" value="CHAPERONPILI"/>
</dbReference>
<dbReference type="InterPro" id="IPR001829">
    <property type="entry name" value="Pili_assmbl_chaperone_bac"/>
</dbReference>
<comment type="subcellular location">
    <subcellularLocation>
        <location evidence="1 8">Periplasm</location>
    </subcellularLocation>
</comment>
<protein>
    <submittedName>
        <fullName evidence="12">Molecular chaperone EcpD</fullName>
    </submittedName>
</protein>
<dbReference type="RefSeq" id="WP_017511718.1">
    <property type="nucleotide sequence ID" value="NZ_CP037900.1"/>
</dbReference>
<dbReference type="InterPro" id="IPR013783">
    <property type="entry name" value="Ig-like_fold"/>
</dbReference>
<feature type="chain" id="PRO_5019860268" evidence="9">
    <location>
        <begin position="26"/>
        <end position="256"/>
    </location>
</feature>
<feature type="domain" description="Pili assembly chaperone N-terminal" evidence="10">
    <location>
        <begin position="26"/>
        <end position="149"/>
    </location>
</feature>
<keyword evidence="7" id="KW-0393">Immunoglobulin domain</keyword>
<dbReference type="Gene3D" id="2.60.40.10">
    <property type="entry name" value="Immunoglobulins"/>
    <property type="match status" value="2"/>
</dbReference>
<evidence type="ECO:0000256" key="1">
    <source>
        <dbReference type="ARBA" id="ARBA00004418"/>
    </source>
</evidence>
<dbReference type="Pfam" id="PF00345">
    <property type="entry name" value="PapD_N"/>
    <property type="match status" value="1"/>
</dbReference>
<proteinExistence type="inferred from homology"/>
<dbReference type="InterPro" id="IPR018046">
    <property type="entry name" value="Pili_assmbl_chaperone_CS"/>
</dbReference>
<dbReference type="PROSITE" id="PS00635">
    <property type="entry name" value="PILI_CHAPERONE"/>
    <property type="match status" value="1"/>
</dbReference>
<sequence length="256" mass="27745">MFKTSICRAAIAAVLLAMVAPETLASVVLTGTRVIYSESEREVSLKLTNEGDAPSLMQAWIDDGDPNAAPENTKSPFALTPPLFRLDAKKGQTLRIIQLQQTLPRDRESLFWLNVLEVPPVASSSNDQQNLLQFAFRSRIKLFFRPTGLPGDADSAPTKVTWRFARKDDGHHVLTATNPTPYHITYTKVEATAGGHMYSNDAGAMVNPGGTVEFAIDNTSPASGEPAQVRYTFISDYGAGVSGVHIAKPTQEAKGQ</sequence>
<keyword evidence="3" id="KW-1029">Fimbrium biogenesis</keyword>
<dbReference type="InterPro" id="IPR050643">
    <property type="entry name" value="Periplasmic_pilus_chap"/>
</dbReference>
<dbReference type="PANTHER" id="PTHR30251:SF2">
    <property type="entry name" value="FIMBRIAL CHAPERONE YADV-RELATED"/>
    <property type="match status" value="1"/>
</dbReference>
<dbReference type="SUPFAM" id="SSF49584">
    <property type="entry name" value="Periplasmic chaperone C-domain"/>
    <property type="match status" value="1"/>
</dbReference>
<dbReference type="Pfam" id="PF02753">
    <property type="entry name" value="PapD_C"/>
    <property type="match status" value="1"/>
</dbReference>
<evidence type="ECO:0000313" key="13">
    <source>
        <dbReference type="Proteomes" id="UP000253772"/>
    </source>
</evidence>
<evidence type="ECO:0000256" key="9">
    <source>
        <dbReference type="SAM" id="SignalP"/>
    </source>
</evidence>